<accession>A0A921UIF7</accession>
<dbReference type="Gene3D" id="3.40.50.980">
    <property type="match status" value="1"/>
</dbReference>
<dbReference type="EMBL" id="CM027684">
    <property type="protein sequence ID" value="KAG0530981.1"/>
    <property type="molecule type" value="Genomic_DNA"/>
</dbReference>
<dbReference type="PANTHER" id="PTHR24096:SF375">
    <property type="entry name" value="4-COUMARATE--COA LIGASE"/>
    <property type="match status" value="1"/>
</dbReference>
<keyword evidence="3" id="KW-0067">ATP-binding</keyword>
<sequence>MMTMMLPINSEVLLLQGYGMTETCRIISVEYLQKGHAHQFGSTGALVSGVEAKIVDVKTMKHLPLNQLGKICIRVPNIMEDDI</sequence>
<dbReference type="AlphaFoldDB" id="A0A921UIF7"/>
<dbReference type="Gene3D" id="2.30.38.10">
    <property type="entry name" value="Luciferase, Domain 3"/>
    <property type="match status" value="1"/>
</dbReference>
<dbReference type="GO" id="GO:0005524">
    <property type="term" value="F:ATP binding"/>
    <property type="evidence" value="ECO:0007669"/>
    <property type="project" value="UniProtKB-KW"/>
</dbReference>
<gene>
    <name evidence="5" type="ORF">BDA96_05G234400</name>
</gene>
<keyword evidence="1" id="KW-0436">Ligase</keyword>
<comment type="caution">
    <text evidence="5">The sequence shown here is derived from an EMBL/GenBank/DDBJ whole genome shotgun (WGS) entry which is preliminary data.</text>
</comment>
<organism evidence="5 6">
    <name type="scientific">Sorghum bicolor</name>
    <name type="common">Sorghum</name>
    <name type="synonym">Sorghum vulgare</name>
    <dbReference type="NCBI Taxonomy" id="4558"/>
    <lineage>
        <taxon>Eukaryota</taxon>
        <taxon>Viridiplantae</taxon>
        <taxon>Streptophyta</taxon>
        <taxon>Embryophyta</taxon>
        <taxon>Tracheophyta</taxon>
        <taxon>Spermatophyta</taxon>
        <taxon>Magnoliopsida</taxon>
        <taxon>Liliopsida</taxon>
        <taxon>Poales</taxon>
        <taxon>Poaceae</taxon>
        <taxon>PACMAD clade</taxon>
        <taxon>Panicoideae</taxon>
        <taxon>Andropogonodae</taxon>
        <taxon>Andropogoneae</taxon>
        <taxon>Sorghinae</taxon>
        <taxon>Sorghum</taxon>
    </lineage>
</organism>
<evidence type="ECO:0000256" key="1">
    <source>
        <dbReference type="ARBA" id="ARBA00022598"/>
    </source>
</evidence>
<reference evidence="5" key="1">
    <citation type="journal article" date="2019" name="BMC Genomics">
        <title>A new reference genome for Sorghum bicolor reveals high levels of sequence similarity between sweet and grain genotypes: implications for the genetics of sugar metabolism.</title>
        <authorList>
            <person name="Cooper E.A."/>
            <person name="Brenton Z.W."/>
            <person name="Flinn B.S."/>
            <person name="Jenkins J."/>
            <person name="Shu S."/>
            <person name="Flowers D."/>
            <person name="Luo F."/>
            <person name="Wang Y."/>
            <person name="Xia P."/>
            <person name="Barry K."/>
            <person name="Daum C."/>
            <person name="Lipzen A."/>
            <person name="Yoshinaga Y."/>
            <person name="Schmutz J."/>
            <person name="Saski C."/>
            <person name="Vermerris W."/>
            <person name="Kresovich S."/>
        </authorList>
    </citation>
    <scope>NUCLEOTIDE SEQUENCE</scope>
</reference>
<evidence type="ECO:0000259" key="4">
    <source>
        <dbReference type="Pfam" id="PF00501"/>
    </source>
</evidence>
<dbReference type="SUPFAM" id="SSF56801">
    <property type="entry name" value="Acetyl-CoA synthetase-like"/>
    <property type="match status" value="1"/>
</dbReference>
<dbReference type="Proteomes" id="UP000807115">
    <property type="component" value="Chromosome 5"/>
</dbReference>
<name>A0A921UIF7_SORBI</name>
<feature type="domain" description="AMP-dependent synthetase/ligase" evidence="4">
    <location>
        <begin position="13"/>
        <end position="80"/>
    </location>
</feature>
<reference evidence="5" key="2">
    <citation type="submission" date="2020-10" db="EMBL/GenBank/DDBJ databases">
        <authorList>
            <person name="Cooper E.A."/>
            <person name="Brenton Z.W."/>
            <person name="Flinn B.S."/>
            <person name="Jenkins J."/>
            <person name="Shu S."/>
            <person name="Flowers D."/>
            <person name="Luo F."/>
            <person name="Wang Y."/>
            <person name="Xia P."/>
            <person name="Barry K."/>
            <person name="Daum C."/>
            <person name="Lipzen A."/>
            <person name="Yoshinaga Y."/>
            <person name="Schmutz J."/>
            <person name="Saski C."/>
            <person name="Vermerris W."/>
            <person name="Kresovich S."/>
        </authorList>
    </citation>
    <scope>NUCLEOTIDE SEQUENCE</scope>
</reference>
<evidence type="ECO:0000256" key="3">
    <source>
        <dbReference type="ARBA" id="ARBA00022840"/>
    </source>
</evidence>
<dbReference type="InterPro" id="IPR000873">
    <property type="entry name" value="AMP-dep_synth/lig_dom"/>
</dbReference>
<dbReference type="PANTHER" id="PTHR24096">
    <property type="entry name" value="LONG-CHAIN-FATTY-ACID--COA LIGASE"/>
    <property type="match status" value="1"/>
</dbReference>
<proteinExistence type="predicted"/>
<dbReference type="Pfam" id="PF00501">
    <property type="entry name" value="AMP-binding"/>
    <property type="match status" value="1"/>
</dbReference>
<keyword evidence="2" id="KW-0547">Nucleotide-binding</keyword>
<protein>
    <recommendedName>
        <fullName evidence="4">AMP-dependent synthetase/ligase domain-containing protein</fullName>
    </recommendedName>
</protein>
<evidence type="ECO:0000256" key="2">
    <source>
        <dbReference type="ARBA" id="ARBA00022741"/>
    </source>
</evidence>
<evidence type="ECO:0000313" key="5">
    <source>
        <dbReference type="EMBL" id="KAG0530981.1"/>
    </source>
</evidence>
<evidence type="ECO:0000313" key="6">
    <source>
        <dbReference type="Proteomes" id="UP000807115"/>
    </source>
</evidence>
<dbReference type="GO" id="GO:0016878">
    <property type="term" value="F:acid-thiol ligase activity"/>
    <property type="evidence" value="ECO:0007669"/>
    <property type="project" value="UniProtKB-ARBA"/>
</dbReference>